<dbReference type="RefSeq" id="WP_146796713.1">
    <property type="nucleotide sequence ID" value="NZ_VOLP01000002.1"/>
</dbReference>
<sequence length="511" mass="57866">MENDLIPTNKALTPLTNSNRIQVMDLLRGFALIGIIMMNIEWFNRPVSALMSFDYSLTGFDWASSWLVKVFVEGKFYKLFSILFGMGFAIMLVRAQEADRKFGAWFTRRMLALFVFGMAHLIFIWGGDIIHDYAVGGLLLLGFVLLLRTKKLARFNTPATFAKVGFSLLLMPLLVSMFAALYFGVTRDNTVITNDWQQEISINQQLDVLLKQEKDNPKEILLNKNIEVEAESTLIATDSDIKALDELEEVVEEVDEDSMTNEELITYKAQQRFERKQKRAQDEAKETAAFTQTSYIEATKYRAKSAIEALGSTPTFAFFVCLPLFMVGYWLVASGRMKNPQQHQSFFSVMCWGGLSIGLLLSIAGTFISLHPVTKSALEVRAGGQTIFYYGQFVLCAGYIGLFVKLASKAWFIKGFSWLAPLGKMALTNYIGHSIILTTIFYGYAGGMFGQIARGQQMLIVVAVIVAQVVFCTLWLKFFRFGPLEWLWRSITYLKWQPLLLEKKRDTSIAS</sequence>
<keyword evidence="1" id="KW-0472">Membrane</keyword>
<keyword evidence="1" id="KW-1133">Transmembrane helix</keyword>
<evidence type="ECO:0000313" key="5">
    <source>
        <dbReference type="Proteomes" id="UP000321525"/>
    </source>
</evidence>
<evidence type="ECO:0000259" key="2">
    <source>
        <dbReference type="Pfam" id="PF04235"/>
    </source>
</evidence>
<evidence type="ECO:0000256" key="1">
    <source>
        <dbReference type="SAM" id="Phobius"/>
    </source>
</evidence>
<dbReference type="Pfam" id="PF04235">
    <property type="entry name" value="DUF418"/>
    <property type="match status" value="1"/>
</dbReference>
<dbReference type="Proteomes" id="UP000321525">
    <property type="component" value="Unassembled WGS sequence"/>
</dbReference>
<feature type="domain" description="DUF418" evidence="2">
    <location>
        <begin position="334"/>
        <end position="495"/>
    </location>
</feature>
<feature type="transmembrane region" description="Helical" evidence="1">
    <location>
        <begin position="161"/>
        <end position="185"/>
    </location>
</feature>
<dbReference type="InterPro" id="IPR052529">
    <property type="entry name" value="Bact_Transport_Assoc"/>
</dbReference>
<dbReference type="EMBL" id="VOLQ01000007">
    <property type="protein sequence ID" value="TWX69326.1"/>
    <property type="molecule type" value="Genomic_DNA"/>
</dbReference>
<name>A0A5C6QJG6_9GAMM</name>
<evidence type="ECO:0000313" key="6">
    <source>
        <dbReference type="Proteomes" id="UP000321917"/>
    </source>
</evidence>
<keyword evidence="5" id="KW-1185">Reference proteome</keyword>
<proteinExistence type="predicted"/>
<reference evidence="4 6" key="1">
    <citation type="submission" date="2019-07" db="EMBL/GenBank/DDBJ databases">
        <title>Genomes of sea-ice associated Colwellia species.</title>
        <authorList>
            <person name="Bowman J.P."/>
        </authorList>
    </citation>
    <scope>NUCLEOTIDE SEQUENCE [LARGE SCALE GENOMIC DNA]</scope>
    <source>
        <strain evidence="3 5">ACAM 607</strain>
        <strain evidence="4 6">IC036</strain>
    </source>
</reference>
<accession>A0A5C6QJG6</accession>
<keyword evidence="1" id="KW-0812">Transmembrane</keyword>
<dbReference type="PANTHER" id="PTHR30590">
    <property type="entry name" value="INNER MEMBRANE PROTEIN"/>
    <property type="match status" value="1"/>
</dbReference>
<dbReference type="AlphaFoldDB" id="A0A5C6QJG6"/>
<gene>
    <name evidence="3" type="ORF">ESZ26_09135</name>
    <name evidence="4" type="ORF">ESZ27_05135</name>
</gene>
<feature type="transmembrane region" description="Helical" evidence="1">
    <location>
        <begin position="26"/>
        <end position="43"/>
    </location>
</feature>
<feature type="transmembrane region" description="Helical" evidence="1">
    <location>
        <begin position="427"/>
        <end position="445"/>
    </location>
</feature>
<comment type="caution">
    <text evidence="4">The sequence shown here is derived from an EMBL/GenBank/DDBJ whole genome shotgun (WGS) entry which is preliminary data.</text>
</comment>
<dbReference type="OrthoDB" id="9807744at2"/>
<dbReference type="InterPro" id="IPR007349">
    <property type="entry name" value="DUF418"/>
</dbReference>
<feature type="transmembrane region" description="Helical" evidence="1">
    <location>
        <begin position="315"/>
        <end position="333"/>
    </location>
</feature>
<feature type="transmembrane region" description="Helical" evidence="1">
    <location>
        <begin position="106"/>
        <end position="127"/>
    </location>
</feature>
<feature type="transmembrane region" description="Helical" evidence="1">
    <location>
        <begin position="345"/>
        <end position="367"/>
    </location>
</feature>
<dbReference type="EMBL" id="VOLR01000011">
    <property type="protein sequence ID" value="TWX59600.1"/>
    <property type="molecule type" value="Genomic_DNA"/>
</dbReference>
<feature type="transmembrane region" description="Helical" evidence="1">
    <location>
        <begin position="387"/>
        <end position="406"/>
    </location>
</feature>
<protein>
    <submittedName>
        <fullName evidence="4">DUF418 domain-containing protein</fullName>
    </submittedName>
</protein>
<feature type="transmembrane region" description="Helical" evidence="1">
    <location>
        <begin position="76"/>
        <end position="94"/>
    </location>
</feature>
<dbReference type="PANTHER" id="PTHR30590:SF2">
    <property type="entry name" value="INNER MEMBRANE PROTEIN"/>
    <property type="match status" value="1"/>
</dbReference>
<feature type="transmembrane region" description="Helical" evidence="1">
    <location>
        <begin position="133"/>
        <end position="149"/>
    </location>
</feature>
<evidence type="ECO:0000313" key="3">
    <source>
        <dbReference type="EMBL" id="TWX59600.1"/>
    </source>
</evidence>
<evidence type="ECO:0000313" key="4">
    <source>
        <dbReference type="EMBL" id="TWX69326.1"/>
    </source>
</evidence>
<dbReference type="Proteomes" id="UP000321917">
    <property type="component" value="Unassembled WGS sequence"/>
</dbReference>
<organism evidence="4 6">
    <name type="scientific">Colwellia hornerae</name>
    <dbReference type="NCBI Taxonomy" id="89402"/>
    <lineage>
        <taxon>Bacteria</taxon>
        <taxon>Pseudomonadati</taxon>
        <taxon>Pseudomonadota</taxon>
        <taxon>Gammaproteobacteria</taxon>
        <taxon>Alteromonadales</taxon>
        <taxon>Colwelliaceae</taxon>
        <taxon>Colwellia</taxon>
    </lineage>
</organism>
<feature type="transmembrane region" description="Helical" evidence="1">
    <location>
        <begin position="457"/>
        <end position="479"/>
    </location>
</feature>